<dbReference type="InterPro" id="IPR053137">
    <property type="entry name" value="NLR-like"/>
</dbReference>
<gene>
    <name evidence="2" type="ORF">AWW66_31915</name>
</gene>
<evidence type="ECO:0000313" key="3">
    <source>
        <dbReference type="Proteomes" id="UP000070620"/>
    </source>
</evidence>
<evidence type="ECO:0000256" key="1">
    <source>
        <dbReference type="SAM" id="MobiDB-lite"/>
    </source>
</evidence>
<feature type="non-terminal residue" evidence="2">
    <location>
        <position position="710"/>
    </location>
</feature>
<keyword evidence="3" id="KW-1185">Reference proteome</keyword>
<name>A0A136PI64_9ACTN</name>
<proteinExistence type="predicted"/>
<dbReference type="Proteomes" id="UP000070620">
    <property type="component" value="Unassembled WGS sequence"/>
</dbReference>
<dbReference type="PANTHER" id="PTHR46082:SF6">
    <property type="entry name" value="AAA+ ATPASE DOMAIN-CONTAINING PROTEIN-RELATED"/>
    <property type="match status" value="1"/>
</dbReference>
<feature type="region of interest" description="Disordered" evidence="1">
    <location>
        <begin position="98"/>
        <end position="120"/>
    </location>
</feature>
<comment type="caution">
    <text evidence="2">The sequence shown here is derived from an EMBL/GenBank/DDBJ whole genome shotgun (WGS) entry which is preliminary data.</text>
</comment>
<feature type="compositionally biased region" description="Low complexity" evidence="1">
    <location>
        <begin position="108"/>
        <end position="120"/>
    </location>
</feature>
<dbReference type="InterPro" id="IPR011990">
    <property type="entry name" value="TPR-like_helical_dom_sf"/>
</dbReference>
<dbReference type="AlphaFoldDB" id="A0A136PI64"/>
<accession>A0A136PI64</accession>
<dbReference type="SUPFAM" id="SSF52540">
    <property type="entry name" value="P-loop containing nucleoside triphosphate hydrolases"/>
    <property type="match status" value="1"/>
</dbReference>
<dbReference type="InterPro" id="IPR027417">
    <property type="entry name" value="P-loop_NTPase"/>
</dbReference>
<sequence>MVAEPPAALRSFADRLGALRIAAGAPSYGRLARLHGELKTSTISDVLTARSKPSLDFVIAFVDACGRYAARHGHRLDPALLDADRWRADWQALRRALDARGTPRQPARDGGPPSSPAPAAEAALVVSNLPRRPAPAFLGRDDELRSLAGQLDEHPGIVIGQAVHGLGGIGKSELALQYAHRYRRQHPVVWWIRADTPANLTADLAALGPAVGLPDRRDGSLTDAADLAVRWLAAHRGWLLVLDNVTDPAEVTSLLARLGTGRVIATSQRDVDWAELGLAPLRLRPLSRRDSIGLLRARSGRDDDPTQAEALAADVGDLPLALRQAAAYLRERPHVGIVEYRRRLAAQPRRILASGVAPGADHPVMRTWGVTIDAIREKDPLAVRLLDTLAYLAPDRVDLALLAVPGRHPMDVEDAVVLAASYSMVNRQGDTISVHRLVQTVIRATHRDCGPLALVVDLLHRAAPAGEPETDLASWPLWNRLAAHVDAVATCFAPPGDDTAGAENGPRPPRTAALDLRAATVFERCAVYRRGQGQHSPAGRLFTLAHALRERHLGPEHPDTVTARYGLAGASWSAGRYQEAIVLGEQTLAARRRILGPDHPDTLSNASNVAIGYREVGRLSEAIALSERTLRVRRRVCGPAHPDTLQSQNNLAGCYRAAGRHDEALALYESTLAGREATLGAEHPDTLQSRNNLAGGYASVGRHADAIRLH</sequence>
<dbReference type="Pfam" id="PF13424">
    <property type="entry name" value="TPR_12"/>
    <property type="match status" value="2"/>
</dbReference>
<evidence type="ECO:0000313" key="2">
    <source>
        <dbReference type="EMBL" id="KXK58085.1"/>
    </source>
</evidence>
<dbReference type="Gene3D" id="3.40.50.300">
    <property type="entry name" value="P-loop containing nucleotide triphosphate hydrolases"/>
    <property type="match status" value="1"/>
</dbReference>
<dbReference type="EMBL" id="LRQV01000272">
    <property type="protein sequence ID" value="KXK58085.1"/>
    <property type="molecule type" value="Genomic_DNA"/>
</dbReference>
<protein>
    <recommendedName>
        <fullName evidence="4">NB-ARC domain-containing protein</fullName>
    </recommendedName>
</protein>
<evidence type="ECO:0008006" key="4">
    <source>
        <dbReference type="Google" id="ProtNLM"/>
    </source>
</evidence>
<dbReference type="Gene3D" id="1.25.40.10">
    <property type="entry name" value="Tetratricopeptide repeat domain"/>
    <property type="match status" value="1"/>
</dbReference>
<dbReference type="SUPFAM" id="SSF48452">
    <property type="entry name" value="TPR-like"/>
    <property type="match status" value="2"/>
</dbReference>
<organism evidence="2 3">
    <name type="scientific">Micromonospora rosaria</name>
    <dbReference type="NCBI Taxonomy" id="47874"/>
    <lineage>
        <taxon>Bacteria</taxon>
        <taxon>Bacillati</taxon>
        <taxon>Actinomycetota</taxon>
        <taxon>Actinomycetes</taxon>
        <taxon>Micromonosporales</taxon>
        <taxon>Micromonosporaceae</taxon>
        <taxon>Micromonospora</taxon>
    </lineage>
</organism>
<dbReference type="PANTHER" id="PTHR46082">
    <property type="entry name" value="ATP/GTP-BINDING PROTEIN-RELATED"/>
    <property type="match status" value="1"/>
</dbReference>
<reference evidence="2 3" key="1">
    <citation type="submission" date="2016-01" db="EMBL/GenBank/DDBJ databases">
        <title>Whole genome sequence and analysis of Micromonospora rosaria DSM 803, which can produce antibacterial substance rosamicin.</title>
        <authorList>
            <person name="Yang H."/>
            <person name="He X."/>
            <person name="Zhu D."/>
        </authorList>
    </citation>
    <scope>NUCLEOTIDE SEQUENCE [LARGE SCALE GENOMIC DNA]</scope>
    <source>
        <strain evidence="2 3">DSM 803</strain>
    </source>
</reference>